<dbReference type="SMART" id="SM00823">
    <property type="entry name" value="PKS_PP"/>
    <property type="match status" value="1"/>
</dbReference>
<dbReference type="InterPro" id="IPR042099">
    <property type="entry name" value="ANL_N_sf"/>
</dbReference>
<keyword evidence="5" id="KW-1185">Reference proteome</keyword>
<dbReference type="InterPro" id="IPR051414">
    <property type="entry name" value="Adenylate-forming_Reductase"/>
</dbReference>
<dbReference type="Pfam" id="PF23562">
    <property type="entry name" value="AMP-binding_C_3"/>
    <property type="match status" value="1"/>
</dbReference>
<dbReference type="EMBL" id="KE504185">
    <property type="protein sequence ID" value="EPS96688.1"/>
    <property type="molecule type" value="Genomic_DNA"/>
</dbReference>
<dbReference type="InterPro" id="IPR020806">
    <property type="entry name" value="PKS_PP-bd"/>
</dbReference>
<protein>
    <recommendedName>
        <fullName evidence="3">Carrier domain-containing protein</fullName>
    </recommendedName>
</protein>
<dbReference type="Pfam" id="PF00550">
    <property type="entry name" value="PP-binding"/>
    <property type="match status" value="1"/>
</dbReference>
<evidence type="ECO:0000256" key="1">
    <source>
        <dbReference type="ARBA" id="ARBA00022450"/>
    </source>
</evidence>
<dbReference type="HOGENOM" id="CLU_002220_2_1_1"/>
<dbReference type="InterPro" id="IPR036736">
    <property type="entry name" value="ACP-like_sf"/>
</dbReference>
<evidence type="ECO:0000313" key="4">
    <source>
        <dbReference type="EMBL" id="EPS96688.1"/>
    </source>
</evidence>
<dbReference type="Gene3D" id="3.40.50.12780">
    <property type="entry name" value="N-terminal domain of ligase-like"/>
    <property type="match status" value="1"/>
</dbReference>
<dbReference type="Gene3D" id="3.40.50.720">
    <property type="entry name" value="NAD(P)-binding Rossmann-like Domain"/>
    <property type="match status" value="1"/>
</dbReference>
<keyword evidence="2" id="KW-0597">Phosphoprotein</keyword>
<dbReference type="STRING" id="743788.S8E041"/>
<evidence type="ECO:0000313" key="5">
    <source>
        <dbReference type="Proteomes" id="UP000015241"/>
    </source>
</evidence>
<organism evidence="4 5">
    <name type="scientific">Fomitopsis schrenkii</name>
    <name type="common">Brown rot fungus</name>
    <dbReference type="NCBI Taxonomy" id="2126942"/>
    <lineage>
        <taxon>Eukaryota</taxon>
        <taxon>Fungi</taxon>
        <taxon>Dikarya</taxon>
        <taxon>Basidiomycota</taxon>
        <taxon>Agaricomycotina</taxon>
        <taxon>Agaricomycetes</taxon>
        <taxon>Polyporales</taxon>
        <taxon>Fomitopsis</taxon>
    </lineage>
</organism>
<dbReference type="AlphaFoldDB" id="S8E041"/>
<keyword evidence="1" id="KW-0596">Phosphopantetheine</keyword>
<dbReference type="PANTHER" id="PTHR43439">
    <property type="entry name" value="PHENYLACETATE-COENZYME A LIGASE"/>
    <property type="match status" value="1"/>
</dbReference>
<dbReference type="InParanoid" id="S8E041"/>
<dbReference type="SUPFAM" id="SSF47336">
    <property type="entry name" value="ACP-like"/>
    <property type="match status" value="1"/>
</dbReference>
<name>S8E041_FOMSC</name>
<evidence type="ECO:0000259" key="3">
    <source>
        <dbReference type="PROSITE" id="PS50075"/>
    </source>
</evidence>
<gene>
    <name evidence="4" type="ORF">FOMPIDRAFT_142780</name>
</gene>
<dbReference type="PROSITE" id="PS00455">
    <property type="entry name" value="AMP_BINDING"/>
    <property type="match status" value="1"/>
</dbReference>
<dbReference type="GO" id="GO:0031177">
    <property type="term" value="F:phosphopantetheine binding"/>
    <property type="evidence" value="ECO:0007669"/>
    <property type="project" value="InterPro"/>
</dbReference>
<dbReference type="eggNOG" id="KOG1178">
    <property type="taxonomic scope" value="Eukaryota"/>
</dbReference>
<dbReference type="PANTHER" id="PTHR43439:SF2">
    <property type="entry name" value="ENZYME, PUTATIVE (JCVI)-RELATED"/>
    <property type="match status" value="1"/>
</dbReference>
<dbReference type="InterPro" id="IPR009081">
    <property type="entry name" value="PP-bd_ACP"/>
</dbReference>
<dbReference type="Gene3D" id="1.10.1200.10">
    <property type="entry name" value="ACP-like"/>
    <property type="match status" value="1"/>
</dbReference>
<dbReference type="SUPFAM" id="SSF56801">
    <property type="entry name" value="Acetyl-CoA synthetase-like"/>
    <property type="match status" value="1"/>
</dbReference>
<dbReference type="PROSITE" id="PS50075">
    <property type="entry name" value="CARRIER"/>
    <property type="match status" value="1"/>
</dbReference>
<dbReference type="Pfam" id="PF00501">
    <property type="entry name" value="AMP-binding"/>
    <property type="match status" value="1"/>
</dbReference>
<sequence>MPAPTYIASSLTELVAIRARDQPNDVAVYTGIDEPGPLLRPLTYSQVQRAVDRLCAHYAVLGLTPPPEKNGIPPQRVIAVLTSSAVDETLLEIALAKLGLTPILLSVNNSVPAVAHLCKITNSSHLVYGSKFVSEAHEAQKILSEQGINIGIVPDKRFPIWGPGGVEDVKTEPFPAVLRPQDERDRTCVILHSSGSTGFPKPVYISHFAMIANVAGFVSKPGFSALPVYHGFGHYSVFRCYYAGVPFVLFPAHLPLTSANICKVINAIPIRCPLCFAVPYVIKLLGETEEGTRALANFESVTFAGAAVPDDLGDRLTEAGVNIKAIFGTTETGSLLNSERDYANDKAWNWLRMQGRIRDYLVMEDRGSGTYESVVLDGWPAKTQSNRPDGSYATKDLFVRHPQHSDWYKYIGRLDDTLVQVLGEKTNPVPIELAIQGNSPYVEQCIVFGAGRPQVGCLLLPSELAKDLYKDREAFLEKVWPVIEEANAQAPTHSRILPEMVYILEYGTQIPQATKLTFLRPACYAKFKTIIDDVYDRFENGSDTNKLDISESELEDFILNAITQTLGSIKAAKLTKTSDLFAFGVDSLQATRIRNICQKELELNGRTLGQNVVYENPSVEKLATYITTVRTGAGNGKSVEEDHAAMWAMVDKWASKVIQREASEQVIKPASQTIVLTGATGSLGAHILHQLLASPVVDRVICLSRAKSNEDSLARLRESLNTRRLRLTDEQWKKVESFAADVNEEHLGLSPADYESVVSRTTAVVHNAWPVNFNMSLDSYDAHVGGVLNLINLCLRSPKSQPSSFYFSSSIAAVTGSADPVCDETFPASAGTALPTGYGRSKWVVEKVAERAARATPLHVSILRIGQLVGDTQIGVWNETESWPLMFKATEATGALPAFQQNPQWLPVNIAGRAIAEIATHSVLPKAAVYHIVNPNVSGGWDTIIAGLKKAGMTFDVVSRSEWLDRLAKSDPDGERNPAIKLLPYYRTRFGKPTESIPMEFRVDTTCSIALSLAHAPPISQDLVEKWVHFWREVGFVGKH</sequence>
<evidence type="ECO:0000256" key="2">
    <source>
        <dbReference type="ARBA" id="ARBA00022553"/>
    </source>
</evidence>
<reference evidence="4 5" key="1">
    <citation type="journal article" date="2012" name="Science">
        <title>The Paleozoic origin of enzymatic lignin decomposition reconstructed from 31 fungal genomes.</title>
        <authorList>
            <person name="Floudas D."/>
            <person name="Binder M."/>
            <person name="Riley R."/>
            <person name="Barry K."/>
            <person name="Blanchette R.A."/>
            <person name="Henrissat B."/>
            <person name="Martinez A.T."/>
            <person name="Otillar R."/>
            <person name="Spatafora J.W."/>
            <person name="Yadav J.S."/>
            <person name="Aerts A."/>
            <person name="Benoit I."/>
            <person name="Boyd A."/>
            <person name="Carlson A."/>
            <person name="Copeland A."/>
            <person name="Coutinho P.M."/>
            <person name="de Vries R.P."/>
            <person name="Ferreira P."/>
            <person name="Findley K."/>
            <person name="Foster B."/>
            <person name="Gaskell J."/>
            <person name="Glotzer D."/>
            <person name="Gorecki P."/>
            <person name="Heitman J."/>
            <person name="Hesse C."/>
            <person name="Hori C."/>
            <person name="Igarashi K."/>
            <person name="Jurgens J.A."/>
            <person name="Kallen N."/>
            <person name="Kersten P."/>
            <person name="Kohler A."/>
            <person name="Kuees U."/>
            <person name="Kumar T.K.A."/>
            <person name="Kuo A."/>
            <person name="LaButti K."/>
            <person name="Larrondo L.F."/>
            <person name="Lindquist E."/>
            <person name="Ling A."/>
            <person name="Lombard V."/>
            <person name="Lucas S."/>
            <person name="Lundell T."/>
            <person name="Martin R."/>
            <person name="McLaughlin D.J."/>
            <person name="Morgenstern I."/>
            <person name="Morin E."/>
            <person name="Murat C."/>
            <person name="Nagy L.G."/>
            <person name="Nolan M."/>
            <person name="Ohm R.A."/>
            <person name="Patyshakuliyeva A."/>
            <person name="Rokas A."/>
            <person name="Ruiz-Duenas F.J."/>
            <person name="Sabat G."/>
            <person name="Salamov A."/>
            <person name="Samejima M."/>
            <person name="Schmutz J."/>
            <person name="Slot J.C."/>
            <person name="St John F."/>
            <person name="Stenlid J."/>
            <person name="Sun H."/>
            <person name="Sun S."/>
            <person name="Syed K."/>
            <person name="Tsang A."/>
            <person name="Wiebenga A."/>
            <person name="Young D."/>
            <person name="Pisabarro A."/>
            <person name="Eastwood D.C."/>
            <person name="Martin F."/>
            <person name="Cullen D."/>
            <person name="Grigoriev I.V."/>
            <person name="Hibbett D.S."/>
        </authorList>
    </citation>
    <scope>NUCLEOTIDE SEQUENCE</scope>
    <source>
        <strain evidence="5">FP-58527</strain>
    </source>
</reference>
<dbReference type="InterPro" id="IPR036291">
    <property type="entry name" value="NAD(P)-bd_dom_sf"/>
</dbReference>
<feature type="domain" description="Carrier" evidence="3">
    <location>
        <begin position="552"/>
        <end position="630"/>
    </location>
</feature>
<proteinExistence type="predicted"/>
<dbReference type="InterPro" id="IPR020845">
    <property type="entry name" value="AMP-binding_CS"/>
</dbReference>
<dbReference type="SUPFAM" id="SSF51735">
    <property type="entry name" value="NAD(P)-binding Rossmann-fold domains"/>
    <property type="match status" value="1"/>
</dbReference>
<dbReference type="InterPro" id="IPR000873">
    <property type="entry name" value="AMP-dep_synth/lig_dom"/>
</dbReference>
<dbReference type="InterPro" id="IPR013120">
    <property type="entry name" value="FAR_NAD-bd"/>
</dbReference>
<dbReference type="Pfam" id="PF07993">
    <property type="entry name" value="NAD_binding_4"/>
    <property type="match status" value="1"/>
</dbReference>
<dbReference type="OrthoDB" id="429813at2759"/>
<dbReference type="Proteomes" id="UP000015241">
    <property type="component" value="Unassembled WGS sequence"/>
</dbReference>
<accession>S8E041</accession>